<evidence type="ECO:0000256" key="2">
    <source>
        <dbReference type="SAM" id="Phobius"/>
    </source>
</evidence>
<protein>
    <submittedName>
        <fullName evidence="3">Uncharacterized protein</fullName>
    </submittedName>
</protein>
<reference evidence="3 4" key="1">
    <citation type="submission" date="2018-08" db="EMBL/GenBank/DDBJ databases">
        <title>Genomic investigation of the strawberry pathogen Phytophthora fragariae indicates pathogenicity is determined by transcriptional variation in three key races.</title>
        <authorList>
            <person name="Adams T.M."/>
            <person name="Armitage A.D."/>
            <person name="Sobczyk M.K."/>
            <person name="Bates H.J."/>
            <person name="Dunwell J.M."/>
            <person name="Nellist C.F."/>
            <person name="Harrison R.J."/>
        </authorList>
    </citation>
    <scope>NUCLEOTIDE SEQUENCE [LARGE SCALE GENOMIC DNA]</scope>
    <source>
        <strain evidence="3 4">NOV-27</strain>
    </source>
</reference>
<keyword evidence="2" id="KW-1133">Transmembrane helix</keyword>
<feature type="region of interest" description="Disordered" evidence="1">
    <location>
        <begin position="94"/>
        <end position="128"/>
    </location>
</feature>
<dbReference type="Proteomes" id="UP000433483">
    <property type="component" value="Unassembled WGS sequence"/>
</dbReference>
<feature type="transmembrane region" description="Helical" evidence="2">
    <location>
        <begin position="20"/>
        <end position="41"/>
    </location>
</feature>
<dbReference type="EMBL" id="QXGB01001152">
    <property type="protein sequence ID" value="KAE9196005.1"/>
    <property type="molecule type" value="Genomic_DNA"/>
</dbReference>
<evidence type="ECO:0000313" key="4">
    <source>
        <dbReference type="Proteomes" id="UP000433483"/>
    </source>
</evidence>
<accession>A0A6A3X690</accession>
<keyword evidence="2" id="KW-0472">Membrane</keyword>
<feature type="compositionally biased region" description="Basic and acidic residues" evidence="1">
    <location>
        <begin position="113"/>
        <end position="128"/>
    </location>
</feature>
<evidence type="ECO:0000313" key="3">
    <source>
        <dbReference type="EMBL" id="KAE9196005.1"/>
    </source>
</evidence>
<gene>
    <name evidence="3" type="ORF">PF005_g17047</name>
</gene>
<organism evidence="3 4">
    <name type="scientific">Phytophthora fragariae</name>
    <dbReference type="NCBI Taxonomy" id="53985"/>
    <lineage>
        <taxon>Eukaryota</taxon>
        <taxon>Sar</taxon>
        <taxon>Stramenopiles</taxon>
        <taxon>Oomycota</taxon>
        <taxon>Peronosporomycetes</taxon>
        <taxon>Peronosporales</taxon>
        <taxon>Peronosporaceae</taxon>
        <taxon>Phytophthora</taxon>
    </lineage>
</organism>
<sequence length="128" mass="13779">MRAPVTRALPAAYSDRAFSFLRASSAIRVLILAVLCVRAITLHPPHTPCGMGGRPSAFQRAFDTTLQDISSDVLPAATPLLSISSLMQRAELDSEEVTAELDPEEVTAELDPEESRAKLDSEEATARA</sequence>
<feature type="compositionally biased region" description="Acidic residues" evidence="1">
    <location>
        <begin position="94"/>
        <end position="112"/>
    </location>
</feature>
<comment type="caution">
    <text evidence="3">The sequence shown here is derived from an EMBL/GenBank/DDBJ whole genome shotgun (WGS) entry which is preliminary data.</text>
</comment>
<proteinExistence type="predicted"/>
<evidence type="ECO:0000256" key="1">
    <source>
        <dbReference type="SAM" id="MobiDB-lite"/>
    </source>
</evidence>
<name>A0A6A3X690_9STRA</name>
<keyword evidence="4" id="KW-1185">Reference proteome</keyword>
<dbReference type="AlphaFoldDB" id="A0A6A3X690"/>
<keyword evidence="2" id="KW-0812">Transmembrane</keyword>